<gene>
    <name evidence="1" type="ORF">PV662_35215</name>
</gene>
<accession>A0ABU4NQK8</accession>
<proteinExistence type="predicted"/>
<protein>
    <submittedName>
        <fullName evidence="1">Nuclease</fullName>
    </submittedName>
</protein>
<dbReference type="RefSeq" id="WP_319063253.1">
    <property type="nucleotide sequence ID" value="NZ_JARAYT010000017.1"/>
</dbReference>
<evidence type="ECO:0000313" key="2">
    <source>
        <dbReference type="Proteomes" id="UP001271274"/>
    </source>
</evidence>
<sequence>MPTPTPTPMLAIKGTYRIISTRPDGDTVSFLPQDPGFWCDVPGRNRVKRNSRGGGTVRMDAIDALETHYEGVGPDEVHQPLNLGARAARDELLSWLGFHNILMDEREKVTASTPETVPGFVLASGADIFGRCIALVGRGDLPPGVKNGKRTIVTADHLRQTANHRLLELGLVYPTFYSKLSDELREDMAETTRRARAAKAPNSVWAKDVTFEDGAKIKDLTSITAHQVILPKLFRRLADYIRLFGPSLTCFPAYLAGEYEEFRLAGQEGSVHGLQHVIEIIDNTIRMTRPIEDITIVEK</sequence>
<dbReference type="Gene3D" id="2.40.50.90">
    <property type="match status" value="1"/>
</dbReference>
<comment type="caution">
    <text evidence="1">The sequence shown here is derived from an EMBL/GenBank/DDBJ whole genome shotgun (WGS) entry which is preliminary data.</text>
</comment>
<organism evidence="1 2">
    <name type="scientific">Streptomyces europaeiscabiei</name>
    <dbReference type="NCBI Taxonomy" id="146819"/>
    <lineage>
        <taxon>Bacteria</taxon>
        <taxon>Bacillati</taxon>
        <taxon>Actinomycetota</taxon>
        <taxon>Actinomycetes</taxon>
        <taxon>Kitasatosporales</taxon>
        <taxon>Streptomycetaceae</taxon>
        <taxon>Streptomyces</taxon>
    </lineage>
</organism>
<dbReference type="EMBL" id="JARAYU010000016">
    <property type="protein sequence ID" value="MDX3704901.1"/>
    <property type="molecule type" value="Genomic_DNA"/>
</dbReference>
<evidence type="ECO:0000313" key="1">
    <source>
        <dbReference type="EMBL" id="MDX3704901.1"/>
    </source>
</evidence>
<dbReference type="Proteomes" id="UP001271274">
    <property type="component" value="Unassembled WGS sequence"/>
</dbReference>
<dbReference type="InterPro" id="IPR035437">
    <property type="entry name" value="SNase_OB-fold_sf"/>
</dbReference>
<reference evidence="1 2" key="1">
    <citation type="journal article" date="2023" name="Microb. Genom.">
        <title>Mesoterricola silvestris gen. nov., sp. nov., Mesoterricola sediminis sp. nov., Geothrix oryzae sp. nov., Geothrix edaphica sp. nov., Geothrix rubra sp. nov., and Geothrix limicola sp. nov., six novel members of Acidobacteriota isolated from soils.</title>
        <authorList>
            <person name="Weisberg A.J."/>
            <person name="Pearce E."/>
            <person name="Kramer C.G."/>
            <person name="Chang J.H."/>
            <person name="Clarke C.R."/>
        </authorList>
    </citation>
    <scope>NUCLEOTIDE SEQUENCE [LARGE SCALE GENOMIC DNA]</scope>
    <source>
        <strain evidence="1 2">ID09-01A</strain>
    </source>
</reference>
<name>A0ABU4NQK8_9ACTN</name>
<keyword evidence="2" id="KW-1185">Reference proteome</keyword>